<dbReference type="AlphaFoldDB" id="A0A162K6T3"/>
<dbReference type="GeneID" id="97242110"/>
<dbReference type="RefSeq" id="WP_062767860.1">
    <property type="nucleotide sequence ID" value="NZ_CP121045.1"/>
</dbReference>
<protein>
    <recommendedName>
        <fullName evidence="3">Secreted protein</fullName>
    </recommendedName>
</protein>
<proteinExistence type="predicted"/>
<evidence type="ECO:0000313" key="2">
    <source>
        <dbReference type="Proteomes" id="UP000075787"/>
    </source>
</evidence>
<evidence type="ECO:0008006" key="3">
    <source>
        <dbReference type="Google" id="ProtNLM"/>
    </source>
</evidence>
<dbReference type="EMBL" id="LPZR01000196">
    <property type="protein sequence ID" value="KYO50587.1"/>
    <property type="molecule type" value="Genomic_DNA"/>
</dbReference>
<reference evidence="1 2" key="1">
    <citation type="submission" date="2015-12" db="EMBL/GenBank/DDBJ databases">
        <title>Genome sequence of Tistrella mobilis MCCC 1A02139.</title>
        <authorList>
            <person name="Lu L."/>
            <person name="Lai Q."/>
            <person name="Shao Z."/>
            <person name="Qian P."/>
        </authorList>
    </citation>
    <scope>NUCLEOTIDE SEQUENCE [LARGE SCALE GENOMIC DNA]</scope>
    <source>
        <strain evidence="1 2">MCCC 1A02139</strain>
    </source>
</reference>
<accession>A0A162K6T3</accession>
<gene>
    <name evidence="1" type="ORF">AUP44_12500</name>
</gene>
<sequence>MTQENKPSTIVADEDLAKVTGGSSGGLNFISMDLSTMDVNQILAMVQQERQGQLDTSLQQQMDGIQERNTQLAQMNGTLQELDGLGDMLEDQGPLSTDTLVHHMGQETTLGALAADLGLDQERIDDGSIDSADMDAITGLLQDRITTVTAVQDMEMAALQAMNDKRNEAMALMQQFMDNMQNNFNNIIGNMR</sequence>
<name>A0A162K6T3_9PROT</name>
<evidence type="ECO:0000313" key="1">
    <source>
        <dbReference type="EMBL" id="KYO50587.1"/>
    </source>
</evidence>
<dbReference type="Proteomes" id="UP000075787">
    <property type="component" value="Unassembled WGS sequence"/>
</dbReference>
<organism evidence="1 2">
    <name type="scientific">Tistrella mobilis</name>
    <dbReference type="NCBI Taxonomy" id="171437"/>
    <lineage>
        <taxon>Bacteria</taxon>
        <taxon>Pseudomonadati</taxon>
        <taxon>Pseudomonadota</taxon>
        <taxon>Alphaproteobacteria</taxon>
        <taxon>Geminicoccales</taxon>
        <taxon>Geminicoccaceae</taxon>
        <taxon>Tistrella</taxon>
    </lineage>
</organism>
<comment type="caution">
    <text evidence="1">The sequence shown here is derived from an EMBL/GenBank/DDBJ whole genome shotgun (WGS) entry which is preliminary data.</text>
</comment>